<reference evidence="1 2" key="1">
    <citation type="submission" date="2016-03" db="EMBL/GenBank/DDBJ databases">
        <authorList>
            <person name="Heylen K."/>
            <person name="De Vos P."/>
            <person name="Vekeman B."/>
        </authorList>
    </citation>
    <scope>NUCLEOTIDE SEQUENCE [LARGE SCALE GENOMIC DNA]</scope>
    <source>
        <strain evidence="1 2">R-49807</strain>
    </source>
</reference>
<evidence type="ECO:0000313" key="2">
    <source>
        <dbReference type="Proteomes" id="UP000077734"/>
    </source>
</evidence>
<proteinExistence type="predicted"/>
<gene>
    <name evidence="1" type="ORF">A1356_16150</name>
</gene>
<dbReference type="AlphaFoldDB" id="A0AA91DB08"/>
<comment type="caution">
    <text evidence="1">The sequence shown here is derived from an EMBL/GenBank/DDBJ whole genome shotgun (WGS) entry which is preliminary data.</text>
</comment>
<dbReference type="RefSeq" id="WP_140911878.1">
    <property type="nucleotide sequence ID" value="NZ_LUUL01000093.1"/>
</dbReference>
<dbReference type="Proteomes" id="UP000077734">
    <property type="component" value="Unassembled WGS sequence"/>
</dbReference>
<name>A0AA91DB08_9GAMM</name>
<sequence>MIPTERFLDAIFNEYNDAAIEKKHFQYKTVEPIKAIFLTEFIMLAEMPDGYPHCIAIYMPHTDNFIVITAVALPNNWNLLSG</sequence>
<dbReference type="EMBL" id="LUUL01000093">
    <property type="protein sequence ID" value="OAI24214.1"/>
    <property type="molecule type" value="Genomic_DNA"/>
</dbReference>
<keyword evidence="2" id="KW-1185">Reference proteome</keyword>
<organism evidence="1 2">
    <name type="scientific">Methylomonas koyamae</name>
    <dbReference type="NCBI Taxonomy" id="702114"/>
    <lineage>
        <taxon>Bacteria</taxon>
        <taxon>Pseudomonadati</taxon>
        <taxon>Pseudomonadota</taxon>
        <taxon>Gammaproteobacteria</taxon>
        <taxon>Methylococcales</taxon>
        <taxon>Methylococcaceae</taxon>
        <taxon>Methylomonas</taxon>
    </lineage>
</organism>
<protein>
    <submittedName>
        <fullName evidence="1">Uncharacterized protein</fullName>
    </submittedName>
</protein>
<evidence type="ECO:0000313" key="1">
    <source>
        <dbReference type="EMBL" id="OAI24214.1"/>
    </source>
</evidence>
<accession>A0AA91DB08</accession>